<dbReference type="GeneID" id="37044607"/>
<dbReference type="InterPro" id="IPR053146">
    <property type="entry name" value="QDO-like"/>
</dbReference>
<feature type="compositionally biased region" description="Polar residues" evidence="1">
    <location>
        <begin position="1"/>
        <end position="14"/>
    </location>
</feature>
<dbReference type="Proteomes" id="UP000245768">
    <property type="component" value="Unassembled WGS sequence"/>
</dbReference>
<dbReference type="CDD" id="cd02215">
    <property type="entry name" value="cupin_QDO_N_C"/>
    <property type="match status" value="1"/>
</dbReference>
<protein>
    <submittedName>
        <fullName evidence="3">RmlC-like cupin</fullName>
    </submittedName>
</protein>
<feature type="domain" description="Cupin type-2" evidence="2">
    <location>
        <begin position="87"/>
        <end position="138"/>
    </location>
</feature>
<dbReference type="Gene3D" id="2.60.120.10">
    <property type="entry name" value="Jelly Rolls"/>
    <property type="match status" value="2"/>
</dbReference>
<keyword evidence="4" id="KW-1185">Reference proteome</keyword>
<dbReference type="OrthoDB" id="2588190at2759"/>
<evidence type="ECO:0000256" key="1">
    <source>
        <dbReference type="SAM" id="MobiDB-lite"/>
    </source>
</evidence>
<evidence type="ECO:0000313" key="4">
    <source>
        <dbReference type="Proteomes" id="UP000245768"/>
    </source>
</evidence>
<dbReference type="Pfam" id="PF07883">
    <property type="entry name" value="Cupin_2"/>
    <property type="match status" value="1"/>
</dbReference>
<dbReference type="PANTHER" id="PTHR36440">
    <property type="entry name" value="PUTATIVE (AFU_ORTHOLOGUE AFUA_8G07350)-RELATED"/>
    <property type="match status" value="1"/>
</dbReference>
<dbReference type="InterPro" id="IPR013096">
    <property type="entry name" value="Cupin_2"/>
</dbReference>
<gene>
    <name evidence="3" type="ORF">FA10DRAFT_269289</name>
</gene>
<accession>A0A316YDU5</accession>
<dbReference type="SUPFAM" id="SSF51182">
    <property type="entry name" value="RmlC-like cupins"/>
    <property type="match status" value="1"/>
</dbReference>
<dbReference type="EMBL" id="KZ819640">
    <property type="protein sequence ID" value="PWN87301.1"/>
    <property type="molecule type" value="Genomic_DNA"/>
</dbReference>
<sequence>MNGVTEQTNGQAKATNGDGAHGKLRLTPASQTHRGRNPAGQSYVLSQCSGESLYIPSSNSIMRLAAGKEQTAGSFAIATSQGAASEAIVPHMHKDAHDTFLCLRGSLQVWCNNESRVLYPGDFASVPPMAIHSYAQRSAAHNDFCGVISPGGWEEFFRVLGDAKEDDVLFPTGDKAPFPVQRFVQALQEGHDVIPQPQHALVDATPFSDKDETLPQDASPYFLKADTGPRYLLAGQQLELLCGKANSAGRFSMAWLEGSSQQPTSFLGPDARVAFNSTSTYLRIIDGGISLTVNGQRETLNQGEAAVVAAGDAFRIDFSTPYGRVLLASGTDRDFQGGLEELFIAHGQRVDKNVVLGQELAAPDQDTLQRWASTVGARLV</sequence>
<dbReference type="InterPro" id="IPR011051">
    <property type="entry name" value="RmlC_Cupin_sf"/>
</dbReference>
<dbReference type="InterPro" id="IPR014710">
    <property type="entry name" value="RmlC-like_jellyroll"/>
</dbReference>
<dbReference type="PANTHER" id="PTHR36440:SF1">
    <property type="entry name" value="PUTATIVE (AFU_ORTHOLOGUE AFUA_8G07350)-RELATED"/>
    <property type="match status" value="1"/>
</dbReference>
<evidence type="ECO:0000259" key="2">
    <source>
        <dbReference type="Pfam" id="PF07883"/>
    </source>
</evidence>
<dbReference type="InParanoid" id="A0A316YDU5"/>
<reference evidence="3 4" key="1">
    <citation type="journal article" date="2018" name="Mol. Biol. Evol.">
        <title>Broad Genomic Sampling Reveals a Smut Pathogenic Ancestry of the Fungal Clade Ustilaginomycotina.</title>
        <authorList>
            <person name="Kijpornyongpan T."/>
            <person name="Mondo S.J."/>
            <person name="Barry K."/>
            <person name="Sandor L."/>
            <person name="Lee J."/>
            <person name="Lipzen A."/>
            <person name="Pangilinan J."/>
            <person name="LaButti K."/>
            <person name="Hainaut M."/>
            <person name="Henrissat B."/>
            <person name="Grigoriev I.V."/>
            <person name="Spatafora J.W."/>
            <person name="Aime M.C."/>
        </authorList>
    </citation>
    <scope>NUCLEOTIDE SEQUENCE [LARGE SCALE GENOMIC DNA]</scope>
    <source>
        <strain evidence="3 4">MCA 4198</strain>
    </source>
</reference>
<feature type="region of interest" description="Disordered" evidence="1">
    <location>
        <begin position="1"/>
        <end position="41"/>
    </location>
</feature>
<dbReference type="RefSeq" id="XP_025374499.1">
    <property type="nucleotide sequence ID" value="XM_025522691.1"/>
</dbReference>
<dbReference type="STRING" id="215250.A0A316YDU5"/>
<evidence type="ECO:0000313" key="3">
    <source>
        <dbReference type="EMBL" id="PWN87301.1"/>
    </source>
</evidence>
<proteinExistence type="predicted"/>
<dbReference type="AlphaFoldDB" id="A0A316YDU5"/>
<name>A0A316YDU5_9BASI</name>
<organism evidence="3 4">
    <name type="scientific">Acaromyces ingoldii</name>
    <dbReference type="NCBI Taxonomy" id="215250"/>
    <lineage>
        <taxon>Eukaryota</taxon>
        <taxon>Fungi</taxon>
        <taxon>Dikarya</taxon>
        <taxon>Basidiomycota</taxon>
        <taxon>Ustilaginomycotina</taxon>
        <taxon>Exobasidiomycetes</taxon>
        <taxon>Exobasidiales</taxon>
        <taxon>Cryptobasidiaceae</taxon>
        <taxon>Acaromyces</taxon>
    </lineage>
</organism>